<dbReference type="Proteomes" id="UP000027002">
    <property type="component" value="Chromosome 3"/>
</dbReference>
<feature type="compositionally biased region" description="Pro residues" evidence="1">
    <location>
        <begin position="65"/>
        <end position="74"/>
    </location>
</feature>
<protein>
    <submittedName>
        <fullName evidence="2">Uncharacterized protein</fullName>
    </submittedName>
</protein>
<feature type="region of interest" description="Disordered" evidence="1">
    <location>
        <begin position="131"/>
        <end position="170"/>
    </location>
</feature>
<dbReference type="GeneID" id="66065213"/>
<feature type="compositionally biased region" description="Pro residues" evidence="1">
    <location>
        <begin position="366"/>
        <end position="376"/>
    </location>
</feature>
<reference evidence="2" key="1">
    <citation type="submission" date="2020-03" db="EMBL/GenBank/DDBJ databases">
        <title>A mixture of massive structural variations and highly conserved coding sequences in Ustilaginoidea virens genome.</title>
        <authorList>
            <person name="Zhang K."/>
            <person name="Zhao Z."/>
            <person name="Zhang Z."/>
            <person name="Li Y."/>
            <person name="Hsiang T."/>
            <person name="Sun W."/>
        </authorList>
    </citation>
    <scope>NUCLEOTIDE SEQUENCE</scope>
    <source>
        <strain evidence="2">UV-8b</strain>
    </source>
</reference>
<accession>A0A8E5HRA6</accession>
<dbReference type="AlphaFoldDB" id="A0A8E5HRA6"/>
<gene>
    <name evidence="2" type="ORF">UV8b_04435</name>
</gene>
<feature type="compositionally biased region" description="Low complexity" evidence="1">
    <location>
        <begin position="30"/>
        <end position="41"/>
    </location>
</feature>
<sequence>MARKLPWKKSPENSGTLAKQAPKSETISKPSTPVTPVFTPSLGHERGARSHQPGAGSGGLRSPSTSPPPEPPPQQFMIPGPQNDDKYRMVEDELLRIARRFTTHLHRAEYNRLRMLTKAHNADTIREIARPVVPGPPTLTARRRKQAVDRDSKQRRVAKSLGNGEDAGAGARSLWVGTSLQGLMEAPRTENRRILSSVAAARAVGTRVPADRASRILTEEQGIQAPVPAGGVFDSLPRRTASLGGSRKSGNLSTEIISSSRGQSSRLPATPPRRQSFHSDPPPEPASSSSLVTSRFGSVGSARHGTTSHTLKNHLPQGSEIDDFHEDDDDDDDDDDDPFGVNKRRVQRKQSREQMRKHANKNAVTKPPPDTIPSFI</sequence>
<dbReference type="EMBL" id="CP072755">
    <property type="protein sequence ID" value="QUC20194.1"/>
    <property type="molecule type" value="Genomic_DNA"/>
</dbReference>
<evidence type="ECO:0000256" key="1">
    <source>
        <dbReference type="SAM" id="MobiDB-lite"/>
    </source>
</evidence>
<evidence type="ECO:0000313" key="3">
    <source>
        <dbReference type="Proteomes" id="UP000027002"/>
    </source>
</evidence>
<evidence type="ECO:0000313" key="2">
    <source>
        <dbReference type="EMBL" id="QUC20194.1"/>
    </source>
</evidence>
<keyword evidence="3" id="KW-1185">Reference proteome</keyword>
<name>A0A8E5HRA6_USTVR</name>
<proteinExistence type="predicted"/>
<dbReference type="KEGG" id="uvi:66065213"/>
<organism evidence="2 3">
    <name type="scientific">Ustilaginoidea virens</name>
    <name type="common">Rice false smut fungus</name>
    <name type="synonym">Villosiclava virens</name>
    <dbReference type="NCBI Taxonomy" id="1159556"/>
    <lineage>
        <taxon>Eukaryota</taxon>
        <taxon>Fungi</taxon>
        <taxon>Dikarya</taxon>
        <taxon>Ascomycota</taxon>
        <taxon>Pezizomycotina</taxon>
        <taxon>Sordariomycetes</taxon>
        <taxon>Hypocreomycetidae</taxon>
        <taxon>Hypocreales</taxon>
        <taxon>Clavicipitaceae</taxon>
        <taxon>Ustilaginoidea</taxon>
    </lineage>
</organism>
<dbReference type="OrthoDB" id="5374569at2759"/>
<feature type="region of interest" description="Disordered" evidence="1">
    <location>
        <begin position="217"/>
        <end position="376"/>
    </location>
</feature>
<feature type="compositionally biased region" description="Polar residues" evidence="1">
    <location>
        <begin position="12"/>
        <end position="29"/>
    </location>
</feature>
<feature type="compositionally biased region" description="Polar residues" evidence="1">
    <location>
        <begin position="248"/>
        <end position="267"/>
    </location>
</feature>
<feature type="region of interest" description="Disordered" evidence="1">
    <location>
        <begin position="1"/>
        <end position="85"/>
    </location>
</feature>
<dbReference type="RefSeq" id="XP_042997867.1">
    <property type="nucleotide sequence ID" value="XM_043141933.1"/>
</dbReference>
<feature type="compositionally biased region" description="Acidic residues" evidence="1">
    <location>
        <begin position="320"/>
        <end position="338"/>
    </location>
</feature>